<feature type="compositionally biased region" description="Basic and acidic residues" evidence="5">
    <location>
        <begin position="417"/>
        <end position="439"/>
    </location>
</feature>
<dbReference type="Proteomes" id="UP001056384">
    <property type="component" value="Chromosome 16"/>
</dbReference>
<feature type="compositionally biased region" description="Polar residues" evidence="5">
    <location>
        <begin position="200"/>
        <end position="217"/>
    </location>
</feature>
<feature type="compositionally biased region" description="Basic and acidic residues" evidence="5">
    <location>
        <begin position="309"/>
        <end position="330"/>
    </location>
</feature>
<dbReference type="GO" id="GO:0019783">
    <property type="term" value="F:ubiquitin-like protein peptidase activity"/>
    <property type="evidence" value="ECO:0007669"/>
    <property type="project" value="UniProtKB-ARBA"/>
</dbReference>
<feature type="region of interest" description="Disordered" evidence="5">
    <location>
        <begin position="71"/>
        <end position="96"/>
    </location>
</feature>
<dbReference type="InterPro" id="IPR003653">
    <property type="entry name" value="Peptidase_C48_C"/>
</dbReference>
<dbReference type="GO" id="GO:0006508">
    <property type="term" value="P:proteolysis"/>
    <property type="evidence" value="ECO:0007669"/>
    <property type="project" value="UniProtKB-KW"/>
</dbReference>
<proteinExistence type="inferred from homology"/>
<keyword evidence="3" id="KW-0378">Hydrolase</keyword>
<feature type="compositionally biased region" description="Basic and acidic residues" evidence="5">
    <location>
        <begin position="379"/>
        <end position="389"/>
    </location>
</feature>
<protein>
    <submittedName>
        <fullName evidence="7">Ulp1 protease family catalytic domain, papain-like cysteine peptidase superfamily</fullName>
    </submittedName>
</protein>
<gene>
    <name evidence="7" type="ORF">Slin15195_G130740</name>
</gene>
<dbReference type="AlphaFoldDB" id="A0A9Q9B7L4"/>
<comment type="similarity">
    <text evidence="1">Belongs to the peptidase C48 family.</text>
</comment>
<feature type="compositionally biased region" description="Polar residues" evidence="5">
    <location>
        <begin position="542"/>
        <end position="564"/>
    </location>
</feature>
<dbReference type="SUPFAM" id="SSF54001">
    <property type="entry name" value="Cysteine proteinases"/>
    <property type="match status" value="1"/>
</dbReference>
<evidence type="ECO:0000313" key="7">
    <source>
        <dbReference type="EMBL" id="USW59755.1"/>
    </source>
</evidence>
<evidence type="ECO:0000313" key="8">
    <source>
        <dbReference type="Proteomes" id="UP001056384"/>
    </source>
</evidence>
<feature type="compositionally biased region" description="Basic and acidic residues" evidence="5">
    <location>
        <begin position="583"/>
        <end position="601"/>
    </location>
</feature>
<evidence type="ECO:0000256" key="1">
    <source>
        <dbReference type="ARBA" id="ARBA00005234"/>
    </source>
</evidence>
<name>A0A9Q9B7L4_9PEZI</name>
<evidence type="ECO:0000256" key="5">
    <source>
        <dbReference type="SAM" id="MobiDB-lite"/>
    </source>
</evidence>
<evidence type="ECO:0000256" key="2">
    <source>
        <dbReference type="ARBA" id="ARBA00022670"/>
    </source>
</evidence>
<dbReference type="OrthoDB" id="4805806at2759"/>
<feature type="compositionally biased region" description="Polar residues" evidence="5">
    <location>
        <begin position="487"/>
        <end position="499"/>
    </location>
</feature>
<organism evidence="7 8">
    <name type="scientific">Septoria linicola</name>
    <dbReference type="NCBI Taxonomy" id="215465"/>
    <lineage>
        <taxon>Eukaryota</taxon>
        <taxon>Fungi</taxon>
        <taxon>Dikarya</taxon>
        <taxon>Ascomycota</taxon>
        <taxon>Pezizomycotina</taxon>
        <taxon>Dothideomycetes</taxon>
        <taxon>Dothideomycetidae</taxon>
        <taxon>Mycosphaerellales</taxon>
        <taxon>Mycosphaerellaceae</taxon>
        <taxon>Septoria</taxon>
    </lineage>
</organism>
<reference evidence="7" key="1">
    <citation type="submission" date="2022-06" db="EMBL/GenBank/DDBJ databases">
        <title>Complete genome sequences of two strains of the flax pathogen Septoria linicola.</title>
        <authorList>
            <person name="Lapalu N."/>
            <person name="Simon A."/>
            <person name="Demenou B."/>
            <person name="Paumier D."/>
            <person name="Guillot M.-P."/>
            <person name="Gout L."/>
            <person name="Valade R."/>
        </authorList>
    </citation>
    <scope>NUCLEOTIDE SEQUENCE</scope>
    <source>
        <strain evidence="7">SE15195</strain>
    </source>
</reference>
<dbReference type="EMBL" id="CP099433">
    <property type="protein sequence ID" value="USW59755.1"/>
    <property type="molecule type" value="Genomic_DNA"/>
</dbReference>
<sequence length="992" mass="110954">MDDQEQTLIDQVQHYGSDARVAAYVQLCRLHKSRASWDQAAEDRWTALDAKLTHEVLDDLDRDIVQVICRGRAPRPGNSKRGATKQATSRTARSKAAPDVATRLATLTNVEAWRLRPHHILRDFSQSVFESHALRRLQAISESLQDGQGEVVPWVAVVQAVHYAATARKDGLISGRGLHKLKDFQLHDFHVAHEQLLTSHQYSQREAGAASTQTANTTRKRKTIDSDNDEPRSHGQTPKKTSKQPVREESANNHDQVLSLQRDHRGEVIDSDSDESDAHKQSPKWASKRPVRQDTNDDDDNELLGIHSHRWERPSGDHDQKQQDHDRTQSPEHVGQDTILPNTYDSDVSEMCGDDDSGGDGNDGSDGDSDDGSVPGKSSMRDKEWKIDESFVYYDKSKKTTASSKRVGNAPSTPPAKGRDPDSSRFDSDSSRESIEKGRRWTPMRSSRQASVVEWAGGEDSHIVTPVGKRASGSLNLLPDSGRAGTSLFQPDKSGNSPIATVETPRYSDPFRNSAQQEDFPASSTSKHLKLNMDVGPVRLPRTTSGAHARLSLTSPRLHQSTSENVKKEANPTGNDNFTGNEVDEKSHDKANDHASMHAESKSSTSTTARHLLENPDQRHPRVENNDSVSKLLRVPTSSIQVVPTADAEGILKTLQPGKWLSASAVSASIRAFNPDPQIHRVYDSPYLGDNEEHNIARGQRARFRPETQLYIPFNVNDNHWILAILDRTDVELEIYDPVSSADVAYDRRTVLKSLEQYTTQLDLARPIWFTKPPPALAQDNWHDCGIYVAVRAIFRMHGPFCPTSIVPEVWRRAFALCHTSADQHRQMDLFSPVAMIERLSTRLKLQQSSTMSTRAEVQNQSRIRSSLLRLRDESIAVSGFMRSPQGPNCTTTIAELEAALAWHEQFRASCPVKLNATYRQEHLAKIDEEITMLRDRLKWVSCGAIIANDAELYNKAAQDIECQVEQMLADIERTANEQLAEARDLRSAMKI</sequence>
<dbReference type="InterPro" id="IPR038765">
    <property type="entry name" value="Papain-like_cys_pep_sf"/>
</dbReference>
<evidence type="ECO:0000256" key="4">
    <source>
        <dbReference type="SAM" id="Coils"/>
    </source>
</evidence>
<dbReference type="Pfam" id="PF02902">
    <property type="entry name" value="Peptidase_C48"/>
    <property type="match status" value="1"/>
</dbReference>
<keyword evidence="2 7" id="KW-0645">Protease</keyword>
<dbReference type="GO" id="GO:0008234">
    <property type="term" value="F:cysteine-type peptidase activity"/>
    <property type="evidence" value="ECO:0007669"/>
    <property type="project" value="InterPro"/>
</dbReference>
<feature type="coiled-coil region" evidence="4">
    <location>
        <begin position="958"/>
        <end position="989"/>
    </location>
</feature>
<dbReference type="Gene3D" id="3.40.395.10">
    <property type="entry name" value="Adenoviral Proteinase, Chain A"/>
    <property type="match status" value="1"/>
</dbReference>
<feature type="compositionally biased region" description="Acidic residues" evidence="5">
    <location>
        <begin position="352"/>
        <end position="371"/>
    </location>
</feature>
<feature type="region of interest" description="Disordered" evidence="5">
    <location>
        <begin position="200"/>
        <end position="608"/>
    </location>
</feature>
<evidence type="ECO:0000259" key="6">
    <source>
        <dbReference type="Pfam" id="PF02902"/>
    </source>
</evidence>
<accession>A0A9Q9B7L4</accession>
<keyword evidence="8" id="KW-1185">Reference proteome</keyword>
<evidence type="ECO:0000256" key="3">
    <source>
        <dbReference type="ARBA" id="ARBA00022801"/>
    </source>
</evidence>
<feature type="compositionally biased region" description="Polar residues" evidence="5">
    <location>
        <begin position="511"/>
        <end position="526"/>
    </location>
</feature>
<feature type="compositionally biased region" description="Basic and acidic residues" evidence="5">
    <location>
        <begin position="223"/>
        <end position="233"/>
    </location>
</feature>
<feature type="domain" description="Ubiquitin-like protease family profile" evidence="6">
    <location>
        <begin position="701"/>
        <end position="790"/>
    </location>
</feature>
<keyword evidence="4" id="KW-0175">Coiled coil</keyword>